<comment type="caution">
    <text evidence="1">The sequence shown here is derived from an EMBL/GenBank/DDBJ whole genome shotgun (WGS) entry which is preliminary data.</text>
</comment>
<organism evidence="1 2">
    <name type="scientific">Chitinophaga ginsengisoli</name>
    <dbReference type="NCBI Taxonomy" id="363837"/>
    <lineage>
        <taxon>Bacteria</taxon>
        <taxon>Pseudomonadati</taxon>
        <taxon>Bacteroidota</taxon>
        <taxon>Chitinophagia</taxon>
        <taxon>Chitinophagales</taxon>
        <taxon>Chitinophagaceae</taxon>
        <taxon>Chitinophaga</taxon>
    </lineage>
</organism>
<keyword evidence="2" id="KW-1185">Reference proteome</keyword>
<dbReference type="RefSeq" id="WP_106600695.1">
    <property type="nucleotide sequence ID" value="NZ_PYGK01000001.1"/>
</dbReference>
<dbReference type="OrthoDB" id="166868at2"/>
<gene>
    <name evidence="1" type="ORF">CLV42_101312</name>
</gene>
<accession>A0A2P8GNK9</accession>
<reference evidence="1 2" key="1">
    <citation type="submission" date="2018-03" db="EMBL/GenBank/DDBJ databases">
        <title>Genomic Encyclopedia of Archaeal and Bacterial Type Strains, Phase II (KMG-II): from individual species to whole genera.</title>
        <authorList>
            <person name="Goeker M."/>
        </authorList>
    </citation>
    <scope>NUCLEOTIDE SEQUENCE [LARGE SCALE GENOMIC DNA]</scope>
    <source>
        <strain evidence="1 2">DSM 18107</strain>
    </source>
</reference>
<name>A0A2P8GNK9_9BACT</name>
<evidence type="ECO:0000313" key="1">
    <source>
        <dbReference type="EMBL" id="PSL35552.1"/>
    </source>
</evidence>
<dbReference type="AlphaFoldDB" id="A0A2P8GNK9"/>
<dbReference type="SUPFAM" id="SSF53756">
    <property type="entry name" value="UDP-Glycosyltransferase/glycogen phosphorylase"/>
    <property type="match status" value="1"/>
</dbReference>
<protein>
    <recommendedName>
        <fullName evidence="3">UDP-N-acetyl glucosamine 2-epimerase</fullName>
    </recommendedName>
</protein>
<dbReference type="Gene3D" id="3.40.50.12580">
    <property type="match status" value="1"/>
</dbReference>
<dbReference type="EMBL" id="PYGK01000001">
    <property type="protein sequence ID" value="PSL35552.1"/>
    <property type="molecule type" value="Genomic_DNA"/>
</dbReference>
<proteinExistence type="predicted"/>
<dbReference type="Proteomes" id="UP000240978">
    <property type="component" value="Unassembled WGS sequence"/>
</dbReference>
<dbReference type="InterPro" id="IPR043148">
    <property type="entry name" value="TagF_C"/>
</dbReference>
<evidence type="ECO:0000313" key="2">
    <source>
        <dbReference type="Proteomes" id="UP000240978"/>
    </source>
</evidence>
<evidence type="ECO:0008006" key="3">
    <source>
        <dbReference type="Google" id="ProtNLM"/>
    </source>
</evidence>
<sequence>MQKKKILFLVGSSNQTTQMHQIAIALRDYDCFFSQLYSTHPFVKWVLKKGFLDNTILGGRFKQQSDQYLRENGLMNDYAASIYNNTYDLVVCCSDLLVDRSICTTKTVFVQEGMTDPVTLWAKIVHFLKLPALTAMNTAFNGSGNKCDIYCVASEGYKQQFIRYGTDAKRILVTGIPNYDNIRAFCNNNFPHSDYVMVATSDIRETFKSENRKAFIQNCVAIANGRQLLFKLHPNEDKKRAVDEIKALTPPNTLIYTEGNTGEMIANCDELITQYSTVVYIGIALGKKVHSYFDVDELKRLAPLQNDGTSATTIADICRRYVEHKGSRESFLSQYQLPGLQKV</sequence>